<reference evidence="2" key="1">
    <citation type="submission" date="2020-12" db="EMBL/GenBank/DDBJ databases">
        <title>Genomic characterization of non-nitrogen-fixing Frankia strains.</title>
        <authorList>
            <person name="Carlos-Shanley C."/>
            <person name="Guerra T."/>
            <person name="Hahn D."/>
        </authorList>
    </citation>
    <scope>NUCLEOTIDE SEQUENCE</scope>
    <source>
        <strain evidence="2">CN6</strain>
    </source>
</reference>
<protein>
    <submittedName>
        <fullName evidence="2">Uncharacterized protein</fullName>
    </submittedName>
</protein>
<dbReference type="RefSeq" id="WP_203005653.1">
    <property type="nucleotide sequence ID" value="NZ_JADWYU010000139.1"/>
</dbReference>
<gene>
    <name evidence="2" type="ORF">I7412_27700</name>
</gene>
<sequence>MSLNAAPTGATSSAAGPPGGAPTGGSPADAAMAGAARVVVDLVRTDAGVHGQVSWAGNPDPLPFVSWLDLLRVLEAVEPPHSPAPSLAPVSPVAAVIPADLREATR</sequence>
<keyword evidence="3" id="KW-1185">Reference proteome</keyword>
<evidence type="ECO:0000313" key="2">
    <source>
        <dbReference type="EMBL" id="MBL7630879.1"/>
    </source>
</evidence>
<organism evidence="2 3">
    <name type="scientific">Frankia nepalensis</name>
    <dbReference type="NCBI Taxonomy" id="1836974"/>
    <lineage>
        <taxon>Bacteria</taxon>
        <taxon>Bacillati</taxon>
        <taxon>Actinomycetota</taxon>
        <taxon>Actinomycetes</taxon>
        <taxon>Frankiales</taxon>
        <taxon>Frankiaceae</taxon>
        <taxon>Frankia</taxon>
    </lineage>
</organism>
<name>A0A937RP70_9ACTN</name>
<feature type="compositionally biased region" description="Low complexity" evidence="1">
    <location>
        <begin position="1"/>
        <end position="16"/>
    </location>
</feature>
<dbReference type="AlphaFoldDB" id="A0A937RP70"/>
<comment type="caution">
    <text evidence="2">The sequence shown here is derived from an EMBL/GenBank/DDBJ whole genome shotgun (WGS) entry which is preliminary data.</text>
</comment>
<evidence type="ECO:0000313" key="3">
    <source>
        <dbReference type="Proteomes" id="UP000604475"/>
    </source>
</evidence>
<evidence type="ECO:0000256" key="1">
    <source>
        <dbReference type="SAM" id="MobiDB-lite"/>
    </source>
</evidence>
<proteinExistence type="predicted"/>
<dbReference type="Proteomes" id="UP000604475">
    <property type="component" value="Unassembled WGS sequence"/>
</dbReference>
<dbReference type="EMBL" id="JAEACQ010000255">
    <property type="protein sequence ID" value="MBL7630879.1"/>
    <property type="molecule type" value="Genomic_DNA"/>
</dbReference>
<feature type="region of interest" description="Disordered" evidence="1">
    <location>
        <begin position="1"/>
        <end position="31"/>
    </location>
</feature>
<accession>A0A937RP70</accession>